<dbReference type="InterPro" id="IPR038883">
    <property type="entry name" value="AN11006-like"/>
</dbReference>
<protein>
    <submittedName>
        <fullName evidence="2">Uncharacterized protein</fullName>
    </submittedName>
</protein>
<gene>
    <name evidence="2" type="ORF">LTR97_000529</name>
</gene>
<dbReference type="AlphaFoldDB" id="A0AAN8A5K0"/>
<organism evidence="2 3">
    <name type="scientific">Elasticomyces elasticus</name>
    <dbReference type="NCBI Taxonomy" id="574655"/>
    <lineage>
        <taxon>Eukaryota</taxon>
        <taxon>Fungi</taxon>
        <taxon>Dikarya</taxon>
        <taxon>Ascomycota</taxon>
        <taxon>Pezizomycotina</taxon>
        <taxon>Dothideomycetes</taxon>
        <taxon>Dothideomycetidae</taxon>
        <taxon>Mycosphaerellales</taxon>
        <taxon>Teratosphaeriaceae</taxon>
        <taxon>Elasticomyces</taxon>
    </lineage>
</organism>
<dbReference type="Proteomes" id="UP001310594">
    <property type="component" value="Unassembled WGS sequence"/>
</dbReference>
<proteinExistence type="predicted"/>
<feature type="region of interest" description="Disordered" evidence="1">
    <location>
        <begin position="554"/>
        <end position="585"/>
    </location>
</feature>
<evidence type="ECO:0000313" key="3">
    <source>
        <dbReference type="Proteomes" id="UP001310594"/>
    </source>
</evidence>
<accession>A0AAN8A5K0</accession>
<name>A0AAN8A5K0_9PEZI</name>
<dbReference type="EMBL" id="JAVRQU010000001">
    <property type="protein sequence ID" value="KAK5707990.1"/>
    <property type="molecule type" value="Genomic_DNA"/>
</dbReference>
<dbReference type="PANTHER" id="PTHR42085">
    <property type="entry name" value="F-BOX DOMAIN-CONTAINING PROTEIN"/>
    <property type="match status" value="1"/>
</dbReference>
<comment type="caution">
    <text evidence="2">The sequence shown here is derived from an EMBL/GenBank/DDBJ whole genome shotgun (WGS) entry which is preliminary data.</text>
</comment>
<evidence type="ECO:0000313" key="2">
    <source>
        <dbReference type="EMBL" id="KAK5707990.1"/>
    </source>
</evidence>
<sequence length="696" mass="78065">MTTKPTSSPLEALSLEQPCYLLRLPAELRVAIYELVVRYDEQIDIISLPRPADCIQCSAGVECIYPPLTRVGGLISSEAIASSETYYSNLDGKSWSGICGLKRAFERIGAQHCDVLQDLELHWECTTLGEASLNAMTAWMALWVDSAPYLPKDSAITRIYPSTTRQATSDAWPPPPPPPHLPFLSFSSSSRPWSDPCSEALRMQLREALITLARQFHSSISNVAARTSEKHKGTIKEHIVAWISENGEQGLEQLKHFIRRCWQMKSRYGTFMRQDAHNVLDAQKQGLVPLFRLTLELRLKIYALILELPTDSPAPPPWHSTIQGRSSRRPDWKDMQIRLENLDVASYGDYWYRPTENGIPSLFETLPPLLRLNHQVSAEALAPYLRFTRFTTSLEFRKHDVCSLTAFATQVRALQCQLPVELEIEWLWPVQPSVQTLVAYANLFAPNQSGSNAIEAQLHISHKPARTTLMRLLADLLVVLQDLGNTEDSHMASLDHRKVGYEFGEVCEICRSCMLDWMLQDEGPDGCQEVKKFCRDIFRLDINAHIFPETIPFHLAPGSSPTQARPDPFTDQVTEHRGDEHEAHIQDQLSDAEEATHIDASSTTLGTNHEQASTEPIPVADIGRAFVVRPGAIRNMDQAIDSVPPVDGPADVPDLLADSAIFAVPLRPGGPLKHPEWFDMGCAYPFEEGKGKSRKR</sequence>
<dbReference type="PANTHER" id="PTHR42085:SF2">
    <property type="entry name" value="F-BOX DOMAIN-CONTAINING PROTEIN"/>
    <property type="match status" value="1"/>
</dbReference>
<evidence type="ECO:0000256" key="1">
    <source>
        <dbReference type="SAM" id="MobiDB-lite"/>
    </source>
</evidence>
<reference evidence="2" key="1">
    <citation type="submission" date="2023-08" db="EMBL/GenBank/DDBJ databases">
        <title>Black Yeasts Isolated from many extreme environments.</title>
        <authorList>
            <person name="Coleine C."/>
            <person name="Stajich J.E."/>
            <person name="Selbmann L."/>
        </authorList>
    </citation>
    <scope>NUCLEOTIDE SEQUENCE</scope>
    <source>
        <strain evidence="2">CCFEE 5810</strain>
    </source>
</reference>
<feature type="compositionally biased region" description="Basic and acidic residues" evidence="1">
    <location>
        <begin position="573"/>
        <end position="585"/>
    </location>
</feature>